<proteinExistence type="predicted"/>
<dbReference type="AlphaFoldDB" id="A0A2N5VB38"/>
<dbReference type="EMBL" id="PGCI01000033">
    <property type="protein sequence ID" value="PLW47218.1"/>
    <property type="molecule type" value="Genomic_DNA"/>
</dbReference>
<evidence type="ECO:0000313" key="2">
    <source>
        <dbReference type="Proteomes" id="UP000235392"/>
    </source>
</evidence>
<comment type="caution">
    <text evidence="1">The sequence shown here is derived from an EMBL/GenBank/DDBJ whole genome shotgun (WGS) entry which is preliminary data.</text>
</comment>
<dbReference type="Proteomes" id="UP000235392">
    <property type="component" value="Unassembled WGS sequence"/>
</dbReference>
<sequence>MLPSVIPSVNIASRRTYSLSDYSGSNRINCESKTTMYFSKIIATLLLAGLIGFAQSVDPKESVCRSCRGIVIGVLHPGDPPRTKCYKDVACPKHPDCTTCGVPIRARTFRCPHGDKGCANSWHEPIEEDCTQEHVMDKCSKPGR</sequence>
<protein>
    <submittedName>
        <fullName evidence="1">Uncharacterized protein</fullName>
    </submittedName>
</protein>
<organism evidence="1 2">
    <name type="scientific">Puccinia coronata f. sp. avenae</name>
    <dbReference type="NCBI Taxonomy" id="200324"/>
    <lineage>
        <taxon>Eukaryota</taxon>
        <taxon>Fungi</taxon>
        <taxon>Dikarya</taxon>
        <taxon>Basidiomycota</taxon>
        <taxon>Pucciniomycotina</taxon>
        <taxon>Pucciniomycetes</taxon>
        <taxon>Pucciniales</taxon>
        <taxon>Pucciniaceae</taxon>
        <taxon>Puccinia</taxon>
    </lineage>
</organism>
<accession>A0A2N5VB38</accession>
<reference evidence="1 2" key="1">
    <citation type="submission" date="2017-11" db="EMBL/GenBank/DDBJ databases">
        <title>De novo assembly and phasing of dikaryotic genomes from two isolates of Puccinia coronata f. sp. avenae, the causal agent of oat crown rust.</title>
        <authorList>
            <person name="Miller M.E."/>
            <person name="Zhang Y."/>
            <person name="Omidvar V."/>
            <person name="Sperschneider J."/>
            <person name="Schwessinger B."/>
            <person name="Raley C."/>
            <person name="Palmer J.M."/>
            <person name="Garnica D."/>
            <person name="Upadhyaya N."/>
            <person name="Rathjen J."/>
            <person name="Taylor J.M."/>
            <person name="Park R.F."/>
            <person name="Dodds P.N."/>
            <person name="Hirsch C.D."/>
            <person name="Kianian S.F."/>
            <person name="Figueroa M."/>
        </authorList>
    </citation>
    <scope>NUCLEOTIDE SEQUENCE [LARGE SCALE GENOMIC DNA]</scope>
    <source>
        <strain evidence="1">12SD80</strain>
    </source>
</reference>
<name>A0A2N5VB38_9BASI</name>
<gene>
    <name evidence="1" type="ORF">PCASD_02321</name>
</gene>
<evidence type="ECO:0000313" key="1">
    <source>
        <dbReference type="EMBL" id="PLW47218.1"/>
    </source>
</evidence>